<name>A0ABU5UZ41_9GAMM</name>
<dbReference type="InterPro" id="IPR010031">
    <property type="entry name" value="FAD_lactone_oxidase-like"/>
</dbReference>
<dbReference type="PANTHER" id="PTHR43762:SF1">
    <property type="entry name" value="D-ARABINONO-1,4-LACTONE OXIDASE"/>
    <property type="match status" value="1"/>
</dbReference>
<dbReference type="Proteomes" id="UP001301653">
    <property type="component" value="Unassembled WGS sequence"/>
</dbReference>
<evidence type="ECO:0000313" key="5">
    <source>
        <dbReference type="EMBL" id="MEA5666352.1"/>
    </source>
</evidence>
<keyword evidence="3" id="KW-0560">Oxidoreductase</keyword>
<reference evidence="5 6" key="1">
    <citation type="submission" date="2023-12" db="EMBL/GenBank/DDBJ databases">
        <title>Stenotrophomonas guangdongensis sp. nov., isolated from wilted pepper plants (Capsicum annuum).</title>
        <authorList>
            <person name="Qiu M."/>
            <person name="Li Y."/>
            <person name="Liu Q."/>
            <person name="Zhang X."/>
            <person name="Huang Y."/>
            <person name="Guo R."/>
            <person name="Hu M."/>
            <person name="Zhou J."/>
            <person name="Zhou X."/>
        </authorList>
    </citation>
    <scope>NUCLEOTIDE SEQUENCE [LARGE SCALE GENOMIC DNA]</scope>
    <source>
        <strain evidence="5 6">MH1</strain>
    </source>
</reference>
<dbReference type="InterPro" id="IPR006311">
    <property type="entry name" value="TAT_signal"/>
</dbReference>
<dbReference type="InterPro" id="IPR016169">
    <property type="entry name" value="FAD-bd_PCMH_sub2"/>
</dbReference>
<dbReference type="Pfam" id="PF04030">
    <property type="entry name" value="ALO"/>
    <property type="match status" value="1"/>
</dbReference>
<dbReference type="Pfam" id="PF01565">
    <property type="entry name" value="FAD_binding_4"/>
    <property type="match status" value="1"/>
</dbReference>
<accession>A0ABU5UZ41</accession>
<dbReference type="InterPro" id="IPR016166">
    <property type="entry name" value="FAD-bd_PCMH"/>
</dbReference>
<keyword evidence="6" id="KW-1185">Reference proteome</keyword>
<keyword evidence="1" id="KW-0285">Flavoprotein</keyword>
<evidence type="ECO:0000256" key="1">
    <source>
        <dbReference type="ARBA" id="ARBA00022630"/>
    </source>
</evidence>
<proteinExistence type="predicted"/>
<dbReference type="PROSITE" id="PS51318">
    <property type="entry name" value="TAT"/>
    <property type="match status" value="1"/>
</dbReference>
<dbReference type="PROSITE" id="PS51257">
    <property type="entry name" value="PROKAR_LIPOPROTEIN"/>
    <property type="match status" value="1"/>
</dbReference>
<dbReference type="InterPro" id="IPR016164">
    <property type="entry name" value="FAD-linked_Oxase-like_C"/>
</dbReference>
<dbReference type="InterPro" id="IPR007173">
    <property type="entry name" value="ALO_C"/>
</dbReference>
<organism evidence="5 6">
    <name type="scientific">Stenotrophomonas capsici</name>
    <dbReference type="NCBI Taxonomy" id="3110230"/>
    <lineage>
        <taxon>Bacteria</taxon>
        <taxon>Pseudomonadati</taxon>
        <taxon>Pseudomonadota</taxon>
        <taxon>Gammaproteobacteria</taxon>
        <taxon>Lysobacterales</taxon>
        <taxon>Lysobacteraceae</taxon>
        <taxon>Stenotrophomonas</taxon>
    </lineage>
</organism>
<evidence type="ECO:0000256" key="2">
    <source>
        <dbReference type="ARBA" id="ARBA00022827"/>
    </source>
</evidence>
<evidence type="ECO:0000313" key="6">
    <source>
        <dbReference type="Proteomes" id="UP001301653"/>
    </source>
</evidence>
<dbReference type="PROSITE" id="PS51387">
    <property type="entry name" value="FAD_PCMH"/>
    <property type="match status" value="1"/>
</dbReference>
<gene>
    <name evidence="5" type="ORF">VA603_02195</name>
</gene>
<dbReference type="RefSeq" id="WP_323437811.1">
    <property type="nucleotide sequence ID" value="NZ_JAYFUH010000061.1"/>
</dbReference>
<comment type="caution">
    <text evidence="5">The sequence shown here is derived from an EMBL/GenBank/DDBJ whole genome shotgun (WGS) entry which is preliminary data.</text>
</comment>
<evidence type="ECO:0000256" key="3">
    <source>
        <dbReference type="ARBA" id="ARBA00023002"/>
    </source>
</evidence>
<protein>
    <submittedName>
        <fullName evidence="5">FAD-binding oxidoreductase</fullName>
    </submittedName>
</protein>
<evidence type="ECO:0000259" key="4">
    <source>
        <dbReference type="PROSITE" id="PS51387"/>
    </source>
</evidence>
<feature type="domain" description="FAD-binding PCMH-type" evidence="4">
    <location>
        <begin position="44"/>
        <end position="213"/>
    </location>
</feature>
<sequence>MTTHRTDPRRRAVLQGTLSAGLLGGLTACRRDAGQPQASDVAQLDQTRIAGTLHPTGSAGIAAALRRWPGVVCIAGGRYSMGGQTREPDALQLDMTTMNRLVWLDTAHRRVRVQAGMRWRELQALIDPHDLSVKVMQSYSNFSIGGSVSVNCHGRYIGNGALAGTVRALQLVTAAGETLELSRMQQPELFAAVIGGYGGLGVITEVELDLTDNEVIARKVEQVALADYPDWFQAQVLGRNDVVLHNADLIPPDFDRPLAISWRRSHAPLTDPLRLMPGQSSYPKQQNMIWAASELPGGDQLRDVYQTRQLLTQPRVIRRNLEASLDATALEPRTRRMSSYLLQEYFVPMSAFASFARAMARILREGEANALNISVRHAPADTTSLMRWAREDVFCFVLYHKQRNWNAAEQNTRRWTRQLIAAALAHGGCYYLPYRLHATLAQFRSAYPQAPRFAAIKRQVDPDNRFRNLLWDRYLPHG</sequence>
<dbReference type="InterPro" id="IPR016171">
    <property type="entry name" value="Vanillyl_alc_oxidase_C-sub2"/>
</dbReference>
<dbReference type="InterPro" id="IPR006094">
    <property type="entry name" value="Oxid_FAD_bind_N"/>
</dbReference>
<dbReference type="SUPFAM" id="SSF56176">
    <property type="entry name" value="FAD-binding/transporter-associated domain-like"/>
    <property type="match status" value="1"/>
</dbReference>
<dbReference type="EMBL" id="JAYFUH010000061">
    <property type="protein sequence ID" value="MEA5666352.1"/>
    <property type="molecule type" value="Genomic_DNA"/>
</dbReference>
<dbReference type="PANTHER" id="PTHR43762">
    <property type="entry name" value="L-GULONOLACTONE OXIDASE"/>
    <property type="match status" value="1"/>
</dbReference>
<dbReference type="SUPFAM" id="SSF55103">
    <property type="entry name" value="FAD-linked oxidases, C-terminal domain"/>
    <property type="match status" value="1"/>
</dbReference>
<dbReference type="InterPro" id="IPR036318">
    <property type="entry name" value="FAD-bd_PCMH-like_sf"/>
</dbReference>
<keyword evidence="2" id="KW-0274">FAD</keyword>
<dbReference type="Gene3D" id="3.30.465.10">
    <property type="match status" value="1"/>
</dbReference>
<dbReference type="Gene3D" id="1.10.45.10">
    <property type="entry name" value="Vanillyl-alcohol Oxidase, Chain A, domain 4"/>
    <property type="match status" value="1"/>
</dbReference>